<evidence type="ECO:0000256" key="6">
    <source>
        <dbReference type="ARBA" id="ARBA00022989"/>
    </source>
</evidence>
<feature type="transmembrane region" description="Helical" evidence="8">
    <location>
        <begin position="70"/>
        <end position="89"/>
    </location>
</feature>
<feature type="transmembrane region" description="Helical" evidence="8">
    <location>
        <begin position="110"/>
        <end position="128"/>
    </location>
</feature>
<feature type="transmembrane region" description="Helical" evidence="8">
    <location>
        <begin position="231"/>
        <end position="252"/>
    </location>
</feature>
<evidence type="ECO:0000256" key="7">
    <source>
        <dbReference type="ARBA" id="ARBA00023136"/>
    </source>
</evidence>
<dbReference type="EMBL" id="JARQZJ010000044">
    <property type="protein sequence ID" value="KAK9877956.1"/>
    <property type="molecule type" value="Genomic_DNA"/>
</dbReference>
<evidence type="ECO:0000313" key="10">
    <source>
        <dbReference type="Proteomes" id="UP001431783"/>
    </source>
</evidence>
<proteinExistence type="inferred from homology"/>
<dbReference type="Proteomes" id="UP001431783">
    <property type="component" value="Unassembled WGS sequence"/>
</dbReference>
<feature type="transmembrane region" description="Helical" evidence="8">
    <location>
        <begin position="186"/>
        <end position="202"/>
    </location>
</feature>
<gene>
    <name evidence="9" type="ORF">WA026_020176</name>
</gene>
<feature type="transmembrane region" description="Helical" evidence="8">
    <location>
        <begin position="134"/>
        <end position="151"/>
    </location>
</feature>
<dbReference type="Pfam" id="PF06432">
    <property type="entry name" value="GPI2"/>
    <property type="match status" value="1"/>
</dbReference>
<evidence type="ECO:0000256" key="1">
    <source>
        <dbReference type="ARBA" id="ARBA00004141"/>
    </source>
</evidence>
<keyword evidence="4" id="KW-0337">GPI-anchor biosynthesis</keyword>
<organism evidence="9 10">
    <name type="scientific">Henosepilachna vigintioctopunctata</name>
    <dbReference type="NCBI Taxonomy" id="420089"/>
    <lineage>
        <taxon>Eukaryota</taxon>
        <taxon>Metazoa</taxon>
        <taxon>Ecdysozoa</taxon>
        <taxon>Arthropoda</taxon>
        <taxon>Hexapoda</taxon>
        <taxon>Insecta</taxon>
        <taxon>Pterygota</taxon>
        <taxon>Neoptera</taxon>
        <taxon>Endopterygota</taxon>
        <taxon>Coleoptera</taxon>
        <taxon>Polyphaga</taxon>
        <taxon>Cucujiformia</taxon>
        <taxon>Coccinelloidea</taxon>
        <taxon>Coccinellidae</taxon>
        <taxon>Epilachninae</taxon>
        <taxon>Epilachnini</taxon>
        <taxon>Henosepilachna</taxon>
    </lineage>
</organism>
<dbReference type="PANTHER" id="PTHR12982">
    <property type="entry name" value="PHOSPHATIDYLINOSITOL GLYCAN, CLASS C"/>
    <property type="match status" value="1"/>
</dbReference>
<accession>A0AAW1UBA7</accession>
<feature type="transmembrane region" description="Helical" evidence="8">
    <location>
        <begin position="41"/>
        <end position="64"/>
    </location>
</feature>
<evidence type="ECO:0000313" key="9">
    <source>
        <dbReference type="EMBL" id="KAK9877956.1"/>
    </source>
</evidence>
<comment type="pathway">
    <text evidence="2">Glycolipid biosynthesis; glycosylphosphatidylinositol-anchor biosynthesis.</text>
</comment>
<comment type="caution">
    <text evidence="9">The sequence shown here is derived from an EMBL/GenBank/DDBJ whole genome shotgun (WGS) entry which is preliminary data.</text>
</comment>
<evidence type="ECO:0000256" key="4">
    <source>
        <dbReference type="ARBA" id="ARBA00022502"/>
    </source>
</evidence>
<comment type="similarity">
    <text evidence="3">Belongs to the PIGC family.</text>
</comment>
<comment type="subcellular location">
    <subcellularLocation>
        <location evidence="1">Membrane</location>
        <topology evidence="1">Multi-pass membrane protein</topology>
    </subcellularLocation>
</comment>
<name>A0AAW1UBA7_9CUCU</name>
<keyword evidence="6 8" id="KW-1133">Transmembrane helix</keyword>
<evidence type="ECO:0008006" key="11">
    <source>
        <dbReference type="Google" id="ProtNLM"/>
    </source>
</evidence>
<evidence type="ECO:0000256" key="2">
    <source>
        <dbReference type="ARBA" id="ARBA00004687"/>
    </source>
</evidence>
<keyword evidence="10" id="KW-1185">Reference proteome</keyword>
<dbReference type="AlphaFoldDB" id="A0AAW1UBA7"/>
<evidence type="ECO:0000256" key="3">
    <source>
        <dbReference type="ARBA" id="ARBA00008321"/>
    </source>
</evidence>
<dbReference type="InterPro" id="IPR009450">
    <property type="entry name" value="Plno_GlcNAc_GPI2"/>
</dbReference>
<evidence type="ECO:0000256" key="8">
    <source>
        <dbReference type="SAM" id="Phobius"/>
    </source>
</evidence>
<dbReference type="PIRSF" id="PIRSF016104">
    <property type="entry name" value="GPI2"/>
    <property type="match status" value="1"/>
</dbReference>
<dbReference type="PANTHER" id="PTHR12982:SF0">
    <property type="entry name" value="PHOSPHATIDYLINOSITOL N-ACETYLGLUCOSAMINYLTRANSFERASE SUBUNIT C"/>
    <property type="match status" value="1"/>
</dbReference>
<keyword evidence="5 8" id="KW-0812">Transmembrane</keyword>
<keyword evidence="7 8" id="KW-0472">Membrane</keyword>
<evidence type="ECO:0000256" key="5">
    <source>
        <dbReference type="ARBA" id="ARBA00022692"/>
    </source>
</evidence>
<dbReference type="GO" id="GO:0000506">
    <property type="term" value="C:glycosylphosphatidylinositol-N-acetylglucosaminyltransferase (GPI-GnT) complex"/>
    <property type="evidence" value="ECO:0007669"/>
    <property type="project" value="TreeGrafter"/>
</dbReference>
<dbReference type="GO" id="GO:0006506">
    <property type="term" value="P:GPI anchor biosynthetic process"/>
    <property type="evidence" value="ECO:0007669"/>
    <property type="project" value="UniProtKB-KW"/>
</dbReference>
<feature type="transmembrane region" description="Helical" evidence="8">
    <location>
        <begin position="209"/>
        <end position="225"/>
    </location>
</feature>
<sequence>MEQWEKVLFKRQTYPDNYTDKTFLRDLKKNIDFKEITYRDAFLGANLLVQEICTVVGFVLIYIYLYNEWLPPNFIFNTFNCLTLAGFLLHKFHYMNNALFETISHDLRTLLIYIVFGHLFSPVLYTLTDTISTDTIYTMTSFMLLIHLLFFDYGVNATIVSNSLSLSAAIFASICLASRLSSAHQAFIFITVAIEFFVLSPHLRVNGKFSLLITFILVLCNLYFLNLISVFVTFIFLVTVSFINIICPLLFVKYQKYKENIYGPWDEAIVEDADSSLNLW</sequence>
<protein>
    <recommendedName>
        <fullName evidence="11">Phosphatidylinositol N-acetylglucosaminyltransferase subunit C</fullName>
    </recommendedName>
</protein>
<reference evidence="9 10" key="1">
    <citation type="submission" date="2023-03" db="EMBL/GenBank/DDBJ databases">
        <title>Genome insight into feeding habits of ladybird beetles.</title>
        <authorList>
            <person name="Li H.-S."/>
            <person name="Huang Y.-H."/>
            <person name="Pang H."/>
        </authorList>
    </citation>
    <scope>NUCLEOTIDE SEQUENCE [LARGE SCALE GENOMIC DNA]</scope>
    <source>
        <strain evidence="9">SYSU_2023b</strain>
        <tissue evidence="9">Whole body</tissue>
    </source>
</reference>